<dbReference type="EMBL" id="JAUTXU010000122">
    <property type="protein sequence ID" value="KAK3706189.1"/>
    <property type="molecule type" value="Genomic_DNA"/>
</dbReference>
<evidence type="ECO:0000313" key="1">
    <source>
        <dbReference type="EMBL" id="KAK3706189.1"/>
    </source>
</evidence>
<accession>A0ACC3MZM1</accession>
<comment type="caution">
    <text evidence="1">The sequence shown here is derived from an EMBL/GenBank/DDBJ whole genome shotgun (WGS) entry which is preliminary data.</text>
</comment>
<proteinExistence type="predicted"/>
<evidence type="ECO:0000313" key="2">
    <source>
        <dbReference type="Proteomes" id="UP001281147"/>
    </source>
</evidence>
<name>A0ACC3MZM1_9PEZI</name>
<dbReference type="Proteomes" id="UP001281147">
    <property type="component" value="Unassembled WGS sequence"/>
</dbReference>
<protein>
    <submittedName>
        <fullName evidence="1">Uncharacterized protein</fullName>
    </submittedName>
</protein>
<gene>
    <name evidence="1" type="ORF">LTR37_012890</name>
</gene>
<sequence>MAAPGGVFFIQDKLPEVAPHHESFKQLWETKWKQPCRMGIYPFMFAALKDFEPIVETLIERDFKEPYDWDEYAQVFFPKAEELVAEAEKAEKEGNKEKASELYLRGSAVYRISRFPAPRSEKQRYAWQEGKKAAKKGLAMRERPTKEMTIPHKHGLDIDGKDIQFYYHLPPGASKEKPVPLVIILTGLDGYRTELAVWIEGWSQKNVGVVVLEIPGTGDSPAAPNDPTSPEREWSSLFDWIDEQAEIDHTRRALWGFSTGGYYAIRVAHTHHDRLAGVVALGGGTHHMFSPEWLSQVNHLEYPFDLANTLAYKWGYGDDLEKFKKEGMKFSLVEDGTLDKPHCTRLLLVNGVGDEIFPIDDYYECLLRGPTKEARFVIKRKHMGEPESFIIILTWLYKLFGLEGHPGDQMRTIPSRPKY</sequence>
<organism evidence="1 2">
    <name type="scientific">Vermiconidia calcicola</name>
    <dbReference type="NCBI Taxonomy" id="1690605"/>
    <lineage>
        <taxon>Eukaryota</taxon>
        <taxon>Fungi</taxon>
        <taxon>Dikarya</taxon>
        <taxon>Ascomycota</taxon>
        <taxon>Pezizomycotina</taxon>
        <taxon>Dothideomycetes</taxon>
        <taxon>Dothideomycetidae</taxon>
        <taxon>Mycosphaerellales</taxon>
        <taxon>Extremaceae</taxon>
        <taxon>Vermiconidia</taxon>
    </lineage>
</organism>
<keyword evidence="2" id="KW-1185">Reference proteome</keyword>
<reference evidence="1" key="1">
    <citation type="submission" date="2023-07" db="EMBL/GenBank/DDBJ databases">
        <title>Black Yeasts Isolated from many extreme environments.</title>
        <authorList>
            <person name="Coleine C."/>
            <person name="Stajich J.E."/>
            <person name="Selbmann L."/>
        </authorList>
    </citation>
    <scope>NUCLEOTIDE SEQUENCE</scope>
    <source>
        <strain evidence="1">CCFEE 5714</strain>
    </source>
</reference>